<sequence>MDNGSFMTKAGFAGDPSPLCVFPTIVGRPLQQRSNMSYGMKKTPCFVGDEPSRKGPVQWDCPLSRGVIHNFQDMEIIWRHTFVNELRVEDPFVVLLSETPLHPKANREKTTQIMFESFQVRALFVCNQAVLALFAHSGRTTGMVLDSGESVSHSVPVYEGHALKHAVTRVEMGGNEVTLQLCKLLGERGFSFRTSGVEKELVREIKQKLCDVMPSLLDFELEMKKHDKEDSFISNNPRSTMGKSYELPDGRILTIGSERFRCTEILFQPSLLDSEMVSEKSCSSPEGLHEALVHSISKCDLECRREFYSNIILSGGNTLFPGMPERIRQELVQMAPPSMQIEVVASPERKYSVWIGGSMLASMTTCFKSTTCMWKEEYDEIGPSLVHRKCF</sequence>
<evidence type="ECO:0000256" key="6">
    <source>
        <dbReference type="RuleBase" id="RU000487"/>
    </source>
</evidence>
<keyword evidence="2" id="KW-0963">Cytoplasm</keyword>
<dbReference type="GeneID" id="68109356"/>
<organism evidence="7 8">
    <name type="scientific">Naegleria fowleri</name>
    <name type="common">Brain eating amoeba</name>
    <dbReference type="NCBI Taxonomy" id="5763"/>
    <lineage>
        <taxon>Eukaryota</taxon>
        <taxon>Discoba</taxon>
        <taxon>Heterolobosea</taxon>
        <taxon>Tetramitia</taxon>
        <taxon>Eutetramitia</taxon>
        <taxon>Vahlkampfiidae</taxon>
        <taxon>Naegleria</taxon>
    </lineage>
</organism>
<dbReference type="RefSeq" id="XP_044563781.1">
    <property type="nucleotide sequence ID" value="XM_044705300.1"/>
</dbReference>
<dbReference type="GO" id="GO:0005524">
    <property type="term" value="F:ATP binding"/>
    <property type="evidence" value="ECO:0007669"/>
    <property type="project" value="UniProtKB-KW"/>
</dbReference>
<dbReference type="Gene3D" id="3.30.420.40">
    <property type="match status" value="2"/>
</dbReference>
<dbReference type="EMBL" id="VFQX01000028">
    <property type="protein sequence ID" value="KAF0979068.1"/>
    <property type="molecule type" value="Genomic_DNA"/>
</dbReference>
<dbReference type="FunFam" id="3.30.420.40:FF:000148">
    <property type="entry name" value="Actin, alpha skeletal muscle"/>
    <property type="match status" value="1"/>
</dbReference>
<name>A0A6A5BZI2_NAEFO</name>
<dbReference type="AlphaFoldDB" id="A0A6A5BZI2"/>
<proteinExistence type="inferred from homology"/>
<accession>A0A6A5BZI2</accession>
<dbReference type="VEuPathDB" id="AmoebaDB:FDP41_002138"/>
<evidence type="ECO:0008006" key="9">
    <source>
        <dbReference type="Google" id="ProtNLM"/>
    </source>
</evidence>
<comment type="caution">
    <text evidence="7">The sequence shown here is derived from an EMBL/GenBank/DDBJ whole genome shotgun (WGS) entry which is preliminary data.</text>
</comment>
<dbReference type="VEuPathDB" id="AmoebaDB:NfTy_034600"/>
<keyword evidence="4" id="KW-0067">ATP-binding</keyword>
<dbReference type="VEuPathDB" id="AmoebaDB:NF0121260"/>
<dbReference type="Proteomes" id="UP000444721">
    <property type="component" value="Unassembled WGS sequence"/>
</dbReference>
<dbReference type="InterPro" id="IPR043129">
    <property type="entry name" value="ATPase_NBD"/>
</dbReference>
<dbReference type="PANTHER" id="PTHR11937">
    <property type="entry name" value="ACTIN"/>
    <property type="match status" value="1"/>
</dbReference>
<comment type="similarity">
    <text evidence="6">Belongs to the actin family.</text>
</comment>
<gene>
    <name evidence="7" type="ORF">FDP41_002138</name>
</gene>
<dbReference type="Gene3D" id="3.90.640.10">
    <property type="entry name" value="Actin, Chain A, domain 4"/>
    <property type="match status" value="1"/>
</dbReference>
<evidence type="ECO:0000256" key="2">
    <source>
        <dbReference type="ARBA" id="ARBA00022490"/>
    </source>
</evidence>
<evidence type="ECO:0000313" key="7">
    <source>
        <dbReference type="EMBL" id="KAF0979068.1"/>
    </source>
</evidence>
<dbReference type="GO" id="GO:0005856">
    <property type="term" value="C:cytoskeleton"/>
    <property type="evidence" value="ECO:0007669"/>
    <property type="project" value="UniProtKB-SubCell"/>
</dbReference>
<keyword evidence="5" id="KW-0206">Cytoskeleton</keyword>
<comment type="subcellular location">
    <subcellularLocation>
        <location evidence="1">Cytoplasm</location>
        <location evidence="1">Cytoskeleton</location>
    </subcellularLocation>
</comment>
<evidence type="ECO:0000256" key="1">
    <source>
        <dbReference type="ARBA" id="ARBA00004245"/>
    </source>
</evidence>
<dbReference type="SMART" id="SM00268">
    <property type="entry name" value="ACTIN"/>
    <property type="match status" value="1"/>
</dbReference>
<evidence type="ECO:0000256" key="3">
    <source>
        <dbReference type="ARBA" id="ARBA00022741"/>
    </source>
</evidence>
<evidence type="ECO:0000256" key="4">
    <source>
        <dbReference type="ARBA" id="ARBA00022840"/>
    </source>
</evidence>
<dbReference type="SUPFAM" id="SSF53067">
    <property type="entry name" value="Actin-like ATPase domain"/>
    <property type="match status" value="2"/>
</dbReference>
<keyword evidence="8" id="KW-1185">Reference proteome</keyword>
<dbReference type="PRINTS" id="PR00190">
    <property type="entry name" value="ACTIN"/>
</dbReference>
<dbReference type="Pfam" id="PF00022">
    <property type="entry name" value="Actin"/>
    <property type="match status" value="1"/>
</dbReference>
<evidence type="ECO:0000256" key="5">
    <source>
        <dbReference type="ARBA" id="ARBA00023212"/>
    </source>
</evidence>
<dbReference type="InterPro" id="IPR004000">
    <property type="entry name" value="Actin"/>
</dbReference>
<keyword evidence="3" id="KW-0547">Nucleotide-binding</keyword>
<evidence type="ECO:0000313" key="8">
    <source>
        <dbReference type="Proteomes" id="UP000444721"/>
    </source>
</evidence>
<protein>
    <recommendedName>
        <fullName evidence="9">Actin</fullName>
    </recommendedName>
</protein>
<reference evidence="7 8" key="1">
    <citation type="journal article" date="2019" name="Sci. Rep.">
        <title>Nanopore sequencing improves the draft genome of the human pathogenic amoeba Naegleria fowleri.</title>
        <authorList>
            <person name="Liechti N."/>
            <person name="Schurch N."/>
            <person name="Bruggmann R."/>
            <person name="Wittwer M."/>
        </authorList>
    </citation>
    <scope>NUCLEOTIDE SEQUENCE [LARGE SCALE GENOMIC DNA]</scope>
    <source>
        <strain evidence="7 8">ATCC 30894</strain>
    </source>
</reference>